<feature type="domain" description="BTB" evidence="2">
    <location>
        <begin position="122"/>
        <end position="184"/>
    </location>
</feature>
<evidence type="ECO:0000313" key="3">
    <source>
        <dbReference type="EMBL" id="CAG8677258.1"/>
    </source>
</evidence>
<evidence type="ECO:0000256" key="1">
    <source>
        <dbReference type="SAM" id="MobiDB-lite"/>
    </source>
</evidence>
<feature type="compositionally biased region" description="Polar residues" evidence="1">
    <location>
        <begin position="598"/>
        <end position="614"/>
    </location>
</feature>
<name>A0A9N9EJX9_9GLOM</name>
<dbReference type="InterPro" id="IPR011333">
    <property type="entry name" value="SKP1/BTB/POZ_sf"/>
</dbReference>
<feature type="region of interest" description="Disordered" evidence="1">
    <location>
        <begin position="567"/>
        <end position="617"/>
    </location>
</feature>
<dbReference type="Gene3D" id="3.30.710.10">
    <property type="entry name" value="Potassium Channel Kv1.1, Chain A"/>
    <property type="match status" value="1"/>
</dbReference>
<dbReference type="AlphaFoldDB" id="A0A9N9EJX9"/>
<comment type="caution">
    <text evidence="3">The sequence shown here is derived from an EMBL/GenBank/DDBJ whole genome shotgun (WGS) entry which is preliminary data.</text>
</comment>
<evidence type="ECO:0000313" key="4">
    <source>
        <dbReference type="Proteomes" id="UP000789342"/>
    </source>
</evidence>
<protein>
    <submittedName>
        <fullName evidence="3">3711_t:CDS:1</fullName>
    </submittedName>
</protein>
<feature type="compositionally biased region" description="Polar residues" evidence="1">
    <location>
        <begin position="333"/>
        <end position="350"/>
    </location>
</feature>
<dbReference type="OrthoDB" id="6359943at2759"/>
<dbReference type="Proteomes" id="UP000789342">
    <property type="component" value="Unassembled WGS sequence"/>
</dbReference>
<dbReference type="PANTHER" id="PTHR47369:SF1">
    <property type="entry name" value="BTB_POZ DOMAIN-CONTAINING PROTEIN"/>
    <property type="match status" value="1"/>
</dbReference>
<reference evidence="3" key="1">
    <citation type="submission" date="2021-06" db="EMBL/GenBank/DDBJ databases">
        <authorList>
            <person name="Kallberg Y."/>
            <person name="Tangrot J."/>
            <person name="Rosling A."/>
        </authorList>
    </citation>
    <scope>NUCLEOTIDE SEQUENCE</scope>
    <source>
        <strain evidence="3">CL551</strain>
    </source>
</reference>
<proteinExistence type="predicted"/>
<gene>
    <name evidence="3" type="ORF">AMORRO_LOCUS11087</name>
</gene>
<feature type="compositionally biased region" description="Polar residues" evidence="1">
    <location>
        <begin position="579"/>
        <end position="591"/>
    </location>
</feature>
<keyword evidence="4" id="KW-1185">Reference proteome</keyword>
<dbReference type="Pfam" id="PF00651">
    <property type="entry name" value="BTB"/>
    <property type="match status" value="1"/>
</dbReference>
<dbReference type="InterPro" id="IPR000210">
    <property type="entry name" value="BTB/POZ_dom"/>
</dbReference>
<dbReference type="EMBL" id="CAJVPV010013381">
    <property type="protein sequence ID" value="CAG8677258.1"/>
    <property type="molecule type" value="Genomic_DNA"/>
</dbReference>
<accession>A0A9N9EJX9</accession>
<feature type="compositionally biased region" description="Low complexity" evidence="1">
    <location>
        <begin position="568"/>
        <end position="578"/>
    </location>
</feature>
<feature type="non-terminal residue" evidence="3">
    <location>
        <position position="702"/>
    </location>
</feature>
<dbReference type="SMART" id="SM00225">
    <property type="entry name" value="BTB"/>
    <property type="match status" value="1"/>
</dbReference>
<evidence type="ECO:0000259" key="2">
    <source>
        <dbReference type="PROSITE" id="PS50097"/>
    </source>
</evidence>
<organism evidence="3 4">
    <name type="scientific">Acaulospora morrowiae</name>
    <dbReference type="NCBI Taxonomy" id="94023"/>
    <lineage>
        <taxon>Eukaryota</taxon>
        <taxon>Fungi</taxon>
        <taxon>Fungi incertae sedis</taxon>
        <taxon>Mucoromycota</taxon>
        <taxon>Glomeromycotina</taxon>
        <taxon>Glomeromycetes</taxon>
        <taxon>Diversisporales</taxon>
        <taxon>Acaulosporaceae</taxon>
        <taxon>Acaulospora</taxon>
    </lineage>
</organism>
<dbReference type="PROSITE" id="PS50097">
    <property type="entry name" value="BTB"/>
    <property type="match status" value="1"/>
</dbReference>
<feature type="region of interest" description="Disordered" evidence="1">
    <location>
        <begin position="333"/>
        <end position="353"/>
    </location>
</feature>
<dbReference type="SUPFAM" id="SSF54695">
    <property type="entry name" value="POZ domain"/>
    <property type="match status" value="1"/>
</dbReference>
<dbReference type="PANTHER" id="PTHR47369">
    <property type="entry name" value="BTB/POZ DOMAIN-CONTAINING PROTEIN"/>
    <property type="match status" value="1"/>
</dbReference>
<sequence>FEQRTVSQKNIFVVKDLEDISDNEFSQLLEDLTSVATITLENNRFNNAMTLTTGQQRSTSFTMSPLLGSTQKESGNTRDYVNDIVSSSIYPPPAQDPQRVLRQMMNLCKHIYSRGLIEGSGSDVTIKAFDKDYHLHRIILYQNPYFSVLLEGPWKENGQKAIELRFDDENITRDAFEIALGRLYGRLDEVILPSQVLNLLATSSFLDLQDLCEMCVEVVLRDIKDDTVVHYLTFATSHFYGPHSEKITESCFTYLCREGYDNMRLKPAFLALPAEWLKRVIESDAFWVPNEYERYLFARDIIGNRRKLLVEQKRRNLVSLSLDNSELSGLINMTSDNSVPASPTSPSMNRRSNHSYACHSRQTASTSTINSICSIPSSVHIESDETIYTAIFTYAVYYAHMTFEELNSILHDCDPTTNAPFAPEYVVKEALWQQIDLRNKIENAAETDGTLGISSSEIPPSSTGVHFEIPSDDTTHIGEPLTGLEDMVGGGNKVMKDGESRGSVEYSLFAPFRFSVEFSDVAKLKEKQRVYSGTKFYAGSNWNMYIQKIKTPRKGIQLGVYLHRHSMSDPASPSSSAMNGSPTNKSPTSSPGADDRYSTSTRQTLQMKNNNSERSFSRYADKRKTVRTWFKIFCPARGPSHVLTQFQSSPDNFALMQSWGWRSSSLCQDDYLLDVRDYDGSTNAMPNSTPSTLKFSVVMGHV</sequence>